<protein>
    <submittedName>
        <fullName evidence="2">Uncharacterized protein</fullName>
    </submittedName>
</protein>
<accession>A0A2W1LZS9</accession>
<reference evidence="2 3" key="1">
    <citation type="submission" date="2018-06" db="EMBL/GenBank/DDBJ databases">
        <title>Paenibacillus imtechensis sp. nov.</title>
        <authorList>
            <person name="Pinnaka A.K."/>
            <person name="Singh H."/>
            <person name="Kaur M."/>
        </authorList>
    </citation>
    <scope>NUCLEOTIDE SEQUENCE [LARGE SCALE GENOMIC DNA]</scope>
    <source>
        <strain evidence="2 3">SMB1</strain>
    </source>
</reference>
<sequence length="214" mass="25504">MSRIIEPKEKLIFRDKEKNERVLDHILDIRKFEIELYWKRATYFWTFIAAVFAGYFLVSSKNDYTNKELYEVQFLISCIGLVFSVAWYLVNRGSKYWQENWEALVGELEDESLGPLYKTTIATSNRSDFWNLVGRYSFSVSKINIILSLFVCVIWILLASKSLSSYFERFELFDGMNLLLILLISSLFIFFFFKYGTTRKENRKQEFIDRGYSK</sequence>
<dbReference type="InterPro" id="IPR056918">
    <property type="entry name" value="8xMP"/>
</dbReference>
<dbReference type="Pfam" id="PF24838">
    <property type="entry name" value="8xMP"/>
    <property type="match status" value="1"/>
</dbReference>
<gene>
    <name evidence="2" type="ORF">DNH61_04845</name>
</gene>
<dbReference type="AlphaFoldDB" id="A0A2W1LZS9"/>
<dbReference type="RefSeq" id="WP_111145550.1">
    <property type="nucleotide sequence ID" value="NZ_QKRB01000034.1"/>
</dbReference>
<feature type="transmembrane region" description="Helical" evidence="1">
    <location>
        <begin position="178"/>
        <end position="195"/>
    </location>
</feature>
<keyword evidence="1" id="KW-0812">Transmembrane</keyword>
<dbReference type="Proteomes" id="UP000249522">
    <property type="component" value="Unassembled WGS sequence"/>
</dbReference>
<feature type="transmembrane region" description="Helical" evidence="1">
    <location>
        <begin position="41"/>
        <end position="58"/>
    </location>
</feature>
<keyword evidence="1" id="KW-0472">Membrane</keyword>
<evidence type="ECO:0000256" key="1">
    <source>
        <dbReference type="SAM" id="Phobius"/>
    </source>
</evidence>
<proteinExistence type="predicted"/>
<dbReference type="OrthoDB" id="9153185at2"/>
<evidence type="ECO:0000313" key="3">
    <source>
        <dbReference type="Proteomes" id="UP000249522"/>
    </source>
</evidence>
<feature type="transmembrane region" description="Helical" evidence="1">
    <location>
        <begin position="136"/>
        <end position="158"/>
    </location>
</feature>
<evidence type="ECO:0000313" key="2">
    <source>
        <dbReference type="EMBL" id="PZD96977.1"/>
    </source>
</evidence>
<comment type="caution">
    <text evidence="2">The sequence shown here is derived from an EMBL/GenBank/DDBJ whole genome shotgun (WGS) entry which is preliminary data.</text>
</comment>
<dbReference type="EMBL" id="QKRB01000034">
    <property type="protein sequence ID" value="PZD96977.1"/>
    <property type="molecule type" value="Genomic_DNA"/>
</dbReference>
<keyword evidence="1" id="KW-1133">Transmembrane helix</keyword>
<organism evidence="2 3">
    <name type="scientific">Paenibacillus sambharensis</name>
    <dbReference type="NCBI Taxonomy" id="1803190"/>
    <lineage>
        <taxon>Bacteria</taxon>
        <taxon>Bacillati</taxon>
        <taxon>Bacillota</taxon>
        <taxon>Bacilli</taxon>
        <taxon>Bacillales</taxon>
        <taxon>Paenibacillaceae</taxon>
        <taxon>Paenibacillus</taxon>
    </lineage>
</organism>
<name>A0A2W1LZS9_9BACL</name>
<feature type="transmembrane region" description="Helical" evidence="1">
    <location>
        <begin position="70"/>
        <end position="90"/>
    </location>
</feature>
<keyword evidence="3" id="KW-1185">Reference proteome</keyword>